<evidence type="ECO:0000256" key="2">
    <source>
        <dbReference type="ARBA" id="ARBA00022448"/>
    </source>
</evidence>
<dbReference type="OrthoDB" id="270970at2759"/>
<keyword evidence="5 7" id="KW-0472">Membrane</keyword>
<keyword evidence="2" id="KW-0813">Transport</keyword>
<gene>
    <name evidence="8" type="ORF">OFUS_LOCUS17950</name>
</gene>
<organism evidence="8 9">
    <name type="scientific">Owenia fusiformis</name>
    <name type="common">Polychaete worm</name>
    <dbReference type="NCBI Taxonomy" id="6347"/>
    <lineage>
        <taxon>Eukaryota</taxon>
        <taxon>Metazoa</taxon>
        <taxon>Spiralia</taxon>
        <taxon>Lophotrochozoa</taxon>
        <taxon>Annelida</taxon>
        <taxon>Polychaeta</taxon>
        <taxon>Sedentaria</taxon>
        <taxon>Canalipalpata</taxon>
        <taxon>Sabellida</taxon>
        <taxon>Oweniida</taxon>
        <taxon>Oweniidae</taxon>
        <taxon>Owenia</taxon>
    </lineage>
</organism>
<dbReference type="PROSITE" id="PS50004">
    <property type="entry name" value="C2"/>
    <property type="match status" value="2"/>
</dbReference>
<feature type="region of interest" description="Disordered" evidence="6">
    <location>
        <begin position="779"/>
        <end position="844"/>
    </location>
</feature>
<feature type="transmembrane region" description="Helical" evidence="7">
    <location>
        <begin position="21"/>
        <end position="39"/>
    </location>
</feature>
<dbReference type="EMBL" id="CAIIXF020000008">
    <property type="protein sequence ID" value="CAH1793050.1"/>
    <property type="molecule type" value="Genomic_DNA"/>
</dbReference>
<accession>A0A8J1UNQ1</accession>
<dbReference type="Proteomes" id="UP000749559">
    <property type="component" value="Unassembled WGS sequence"/>
</dbReference>
<dbReference type="PROSITE" id="PS51847">
    <property type="entry name" value="SMP"/>
    <property type="match status" value="1"/>
</dbReference>
<comment type="subcellular location">
    <subcellularLocation>
        <location evidence="1">Membrane</location>
    </subcellularLocation>
</comment>
<sequence length="1044" mass="118013">MGKKLDLEMEYSRKRRRENQLLFIYIFVGLSLLMAWKLGEYSFSIIWIFGLVGVVFVVWWARVLRLTEEHLKFYEVLLHRKKALGRSESAEWLNFVINRWWVFSSPTIADLLKRHLDPVLSNVKPAFVDQVELDKFSLGEQTPYIKYVRAFENADGIPEGTTPVSWLDMIHPPNGLSMVSDYQIGLVIDIGVLSEDFVMVFNTRMSKKFMGMSIPIAIEKLHLEGQLQLILHMSMDTPFPHISKASISFLEKPDIWFNVRALKSIDLMEVPILKSWMHNLVMDSITSALVDPGKVQMKLGSTGPTYRPTDTNKKKLGQGALKVTILNKPVEGKKFLDDIHYCQLKLGEDKENTSSAAADSSWASSHWFLVRDRTTEQLCVKVKSKRMLSTLTLAQFDLPLTNYPLRQQQVVNTDISKEVTTMENTGLVNMEVALEYTEMPPIDLDKMVHMEDDAITDEKVSGVLYVCVHGAAGLLGLDQGDTSDPYCIIFNNGKKMKTTHYVPRTKSPVWNCETEFFVEDVSKTLMSFIVYDWDGKGAGDDDFLGSAYLPLSKENSCFVKHPLTLGYNMLAGKKSEKYMGAITVSVIFRYVPSGSDIALDHGLEAPRMPSFRSTSSSPYGTLPNQGILEVGIIRARNLVSMDMNGFSDPFVEVAINDKKKYTSAVKKKTLVPAWDEVATLTMPSEGDTLEIKVWDKDFLITRDFMGSVKFTYADIQEQSKKDGPQWHTLQETKKGEILLSFKVIQDEIDAAGEDAVFAELKKAMTPPTSRKSINNNIEEETESCNGSPVLKNVNPTLKDIGRSKTEPPVDYDKISSQPSSPEHLQVPSQKLPRSSSDANLKEDTLRSRSFSGIKKRFTSLYSINSNFTDDLNSEKYYHVYGKVIQARGIYDTIQGEIYCKVRLDSKAKRRNYSFSSRSSSQRKSSRFSPGKVLEKSENMRAVPMPNFNLEFEVDQGRGVSTEALLIIDIKNTPKEHVSTKGFTLKFLFGDDDKKKITRWVALENGIEVELFLSRDEPAPDTWSDANPKPIGSPFKAFKRLSLGR</sequence>
<dbReference type="InterPro" id="IPR000008">
    <property type="entry name" value="C2_dom"/>
</dbReference>
<feature type="compositionally biased region" description="Low complexity" evidence="6">
    <location>
        <begin position="912"/>
        <end position="928"/>
    </location>
</feature>
<evidence type="ECO:0000256" key="6">
    <source>
        <dbReference type="SAM" id="MobiDB-lite"/>
    </source>
</evidence>
<comment type="caution">
    <text evidence="8">The sequence shown here is derived from an EMBL/GenBank/DDBJ whole genome shotgun (WGS) entry which is preliminary data.</text>
</comment>
<dbReference type="GO" id="GO:0006869">
    <property type="term" value="P:lipid transport"/>
    <property type="evidence" value="ECO:0007669"/>
    <property type="project" value="UniProtKB-KW"/>
</dbReference>
<evidence type="ECO:0000256" key="7">
    <source>
        <dbReference type="SAM" id="Phobius"/>
    </source>
</evidence>
<dbReference type="GO" id="GO:0008289">
    <property type="term" value="F:lipid binding"/>
    <property type="evidence" value="ECO:0007669"/>
    <property type="project" value="UniProtKB-KW"/>
</dbReference>
<dbReference type="PANTHER" id="PTHR46980">
    <property type="entry name" value="TRICALBIN-1-RELATED"/>
    <property type="match status" value="1"/>
</dbReference>
<evidence type="ECO:0000256" key="5">
    <source>
        <dbReference type="ARBA" id="ARBA00023136"/>
    </source>
</evidence>
<dbReference type="SMART" id="SM00239">
    <property type="entry name" value="C2"/>
    <property type="match status" value="2"/>
</dbReference>
<feature type="transmembrane region" description="Helical" evidence="7">
    <location>
        <begin position="45"/>
        <end position="64"/>
    </location>
</feature>
<dbReference type="Pfam" id="PF00168">
    <property type="entry name" value="C2"/>
    <property type="match status" value="2"/>
</dbReference>
<evidence type="ECO:0000256" key="1">
    <source>
        <dbReference type="ARBA" id="ARBA00004370"/>
    </source>
</evidence>
<dbReference type="SUPFAM" id="SSF49562">
    <property type="entry name" value="C2 domain (Calcium/lipid-binding domain, CaLB)"/>
    <property type="match status" value="2"/>
</dbReference>
<feature type="compositionally biased region" description="Polar residues" evidence="6">
    <location>
        <begin position="814"/>
        <end position="838"/>
    </location>
</feature>
<reference evidence="8" key="1">
    <citation type="submission" date="2022-03" db="EMBL/GenBank/DDBJ databases">
        <authorList>
            <person name="Martin C."/>
        </authorList>
    </citation>
    <scope>NUCLEOTIDE SEQUENCE</scope>
</reference>
<dbReference type="InterPro" id="IPR035892">
    <property type="entry name" value="C2_domain_sf"/>
</dbReference>
<dbReference type="AlphaFoldDB" id="A0A8J1UNQ1"/>
<keyword evidence="7" id="KW-1133">Transmembrane helix</keyword>
<keyword evidence="7" id="KW-0812">Transmembrane</keyword>
<dbReference type="CDD" id="cd21669">
    <property type="entry name" value="SMP_SF"/>
    <property type="match status" value="1"/>
</dbReference>
<keyword evidence="4" id="KW-0446">Lipid-binding</keyword>
<dbReference type="InterPro" id="IPR031468">
    <property type="entry name" value="SMP_LBD"/>
</dbReference>
<feature type="compositionally biased region" description="Basic and acidic residues" evidence="6">
    <location>
        <begin position="799"/>
        <end position="813"/>
    </location>
</feature>
<dbReference type="Gene3D" id="2.60.40.150">
    <property type="entry name" value="C2 domain"/>
    <property type="match status" value="2"/>
</dbReference>
<evidence type="ECO:0000313" key="9">
    <source>
        <dbReference type="Proteomes" id="UP000749559"/>
    </source>
</evidence>
<dbReference type="InterPro" id="IPR052455">
    <property type="entry name" value="Tricalbin_domain"/>
</dbReference>
<protein>
    <submittedName>
        <fullName evidence="8">Uncharacterized protein</fullName>
    </submittedName>
</protein>
<proteinExistence type="predicted"/>
<dbReference type="CDD" id="cd00030">
    <property type="entry name" value="C2"/>
    <property type="match status" value="2"/>
</dbReference>
<name>A0A8J1UNQ1_OWEFU</name>
<dbReference type="PANTHER" id="PTHR46980:SF2">
    <property type="entry name" value="TRICALBIN-1-RELATED"/>
    <property type="match status" value="1"/>
</dbReference>
<evidence type="ECO:0000256" key="4">
    <source>
        <dbReference type="ARBA" id="ARBA00023121"/>
    </source>
</evidence>
<keyword evidence="9" id="KW-1185">Reference proteome</keyword>
<evidence type="ECO:0000256" key="3">
    <source>
        <dbReference type="ARBA" id="ARBA00023055"/>
    </source>
</evidence>
<dbReference type="GO" id="GO:0016020">
    <property type="term" value="C:membrane"/>
    <property type="evidence" value="ECO:0007669"/>
    <property type="project" value="UniProtKB-SubCell"/>
</dbReference>
<keyword evidence="3" id="KW-0445">Lipid transport</keyword>
<feature type="region of interest" description="Disordered" evidence="6">
    <location>
        <begin position="912"/>
        <end position="935"/>
    </location>
</feature>
<evidence type="ECO:0000313" key="8">
    <source>
        <dbReference type="EMBL" id="CAH1793050.1"/>
    </source>
</evidence>